<evidence type="ECO:0000313" key="1">
    <source>
        <dbReference type="EMBL" id="POF40132.1"/>
    </source>
</evidence>
<evidence type="ECO:0000313" key="2">
    <source>
        <dbReference type="Proteomes" id="UP000237440"/>
    </source>
</evidence>
<organism evidence="1 2">
    <name type="scientific">Pseudomonas laurylsulfativorans</name>
    <dbReference type="NCBI Taxonomy" id="1943631"/>
    <lineage>
        <taxon>Bacteria</taxon>
        <taxon>Pseudomonadati</taxon>
        <taxon>Pseudomonadota</taxon>
        <taxon>Gammaproteobacteria</taxon>
        <taxon>Pseudomonadales</taxon>
        <taxon>Pseudomonadaceae</taxon>
        <taxon>Pseudomonas</taxon>
    </lineage>
</organism>
<name>A0A2S3VJJ8_9PSED</name>
<gene>
    <name evidence="1" type="ORF">B0D71_21930</name>
</gene>
<dbReference type="AlphaFoldDB" id="A0A2S3VJJ8"/>
<proteinExistence type="predicted"/>
<dbReference type="OrthoDB" id="4845198at2"/>
<dbReference type="EMBL" id="MUJK01000008">
    <property type="protein sequence ID" value="POF40132.1"/>
    <property type="molecule type" value="Genomic_DNA"/>
</dbReference>
<sequence length="595" mass="61798">MSLSLYEKTPAIPLLHKRFNSIFGRHALLATAVAVALTIGGGADAFAKNGAGGGGGGGGGGGTAKPPAGATSPFTTPTLPDPVFTNPTAIHGFDVTGFIQNMTLDTTNVNCPGTTDPGRYGGTVQLNGVTITVPCNTVLQMPANTLTWAEFVRGGTLALNKGPTSYPSFEIHVVGNSVSNKQIAGLIFVSQQAANAGSGVITRIDYTNGNIEVDSGNPLLPTILQINDPNGRFGRAQSPDPRFSVDDANPTIHAATGYPMCVPRTISGDDALCPQKNRPKAVTPTTTNNCRNFAQAGVTPPASGDLSPPVTGQTYCSQYVMKRLSDASRTATDPDPSQQAPFEVGDFISWAGTLFKSATTGAPDFISAHTIEANVGIYTQPGSQPSYLSIGEFGVGTADPAVTAIGGGDQETQDRIFLEASTTDIKTPVDIYLIDVNPSTGAQTNRWVTPYEMTGECNPALALATSCLGATGGITTQNTGPQPQRARVRATKAPAGLLSQPTRTLRVVARSMCVPQQTLSQAGVDSCIQNASRLTVANGLVAGQYVAPVFEFIFPEGVKPGDPVVPNDFWHLPFIRNGEGTNTPGGVGPLAPTPW</sequence>
<reference evidence="2" key="1">
    <citation type="submission" date="2017-02" db="EMBL/GenBank/DDBJ databases">
        <authorList>
            <person name="Furmanczyk E.M."/>
        </authorList>
    </citation>
    <scope>NUCLEOTIDE SEQUENCE [LARGE SCALE GENOMIC DNA]</scope>
    <source>
        <strain evidence="2">AP3_22</strain>
    </source>
</reference>
<protein>
    <submittedName>
        <fullName evidence="1">Uncharacterized protein</fullName>
    </submittedName>
</protein>
<dbReference type="Proteomes" id="UP000237440">
    <property type="component" value="Unassembled WGS sequence"/>
</dbReference>
<accession>A0A2S3VJJ8</accession>
<dbReference type="RefSeq" id="WP_103396649.1">
    <property type="nucleotide sequence ID" value="NZ_MUJK01000008.1"/>
</dbReference>
<comment type="caution">
    <text evidence="1">The sequence shown here is derived from an EMBL/GenBank/DDBJ whole genome shotgun (WGS) entry which is preliminary data.</text>
</comment>
<keyword evidence="2" id="KW-1185">Reference proteome</keyword>